<sequence length="120" mass="12789">MDTVTDFGGLTPAISGGTDSEQRVSKRCFNGGQEEHGEACMCYLLLLHYDTGVAPSAGPKRRLMLDMRGATNAGGCYFRKRGKGRRVPSTAAAGLCLLPVAEAVDGAVIVRELRNEGNRD</sequence>
<evidence type="ECO:0000313" key="3">
    <source>
        <dbReference type="Proteomes" id="UP000807159"/>
    </source>
</evidence>
<dbReference type="EMBL" id="JACEGQ020000001">
    <property type="protein sequence ID" value="KAH8520502.1"/>
    <property type="molecule type" value="Genomic_DNA"/>
</dbReference>
<organism evidence="2 3">
    <name type="scientific">Populus deltoides</name>
    <name type="common">Eastern poplar</name>
    <name type="synonym">Eastern cottonwood</name>
    <dbReference type="NCBI Taxonomy" id="3696"/>
    <lineage>
        <taxon>Eukaryota</taxon>
        <taxon>Viridiplantae</taxon>
        <taxon>Streptophyta</taxon>
        <taxon>Embryophyta</taxon>
        <taxon>Tracheophyta</taxon>
        <taxon>Spermatophyta</taxon>
        <taxon>Magnoliopsida</taxon>
        <taxon>eudicotyledons</taxon>
        <taxon>Gunneridae</taxon>
        <taxon>Pentapetalae</taxon>
        <taxon>rosids</taxon>
        <taxon>fabids</taxon>
        <taxon>Malpighiales</taxon>
        <taxon>Salicaceae</taxon>
        <taxon>Saliceae</taxon>
        <taxon>Populus</taxon>
    </lineage>
</organism>
<feature type="region of interest" description="Disordered" evidence="1">
    <location>
        <begin position="1"/>
        <end position="23"/>
    </location>
</feature>
<evidence type="ECO:0000256" key="1">
    <source>
        <dbReference type="SAM" id="MobiDB-lite"/>
    </source>
</evidence>
<dbReference type="Proteomes" id="UP000807159">
    <property type="component" value="Chromosome 1"/>
</dbReference>
<reference evidence="2" key="1">
    <citation type="journal article" date="2021" name="J. Hered.">
        <title>Genome Assembly of Salicaceae Populus deltoides (Eastern Cottonwood) I-69 Based on Nanopore Sequencing and Hi-C Technologies.</title>
        <authorList>
            <person name="Bai S."/>
            <person name="Wu H."/>
            <person name="Zhang J."/>
            <person name="Pan Z."/>
            <person name="Zhao W."/>
            <person name="Li Z."/>
            <person name="Tong C."/>
        </authorList>
    </citation>
    <scope>NUCLEOTIDE SEQUENCE</scope>
    <source>
        <tissue evidence="2">Leaf</tissue>
    </source>
</reference>
<gene>
    <name evidence="2" type="ORF">H0E87_001809</name>
</gene>
<protein>
    <submittedName>
        <fullName evidence="2">Uncharacterized protein</fullName>
    </submittedName>
</protein>
<name>A0A8T2ZUP6_POPDE</name>
<accession>A0A8T2ZUP6</accession>
<evidence type="ECO:0000313" key="2">
    <source>
        <dbReference type="EMBL" id="KAH8520502.1"/>
    </source>
</evidence>
<keyword evidence="3" id="KW-1185">Reference proteome</keyword>
<dbReference type="AlphaFoldDB" id="A0A8T2ZUP6"/>
<comment type="caution">
    <text evidence="2">The sequence shown here is derived from an EMBL/GenBank/DDBJ whole genome shotgun (WGS) entry which is preliminary data.</text>
</comment>
<proteinExistence type="predicted"/>